<dbReference type="EMBL" id="JBHSLC010000002">
    <property type="protein sequence ID" value="MFC5353512.1"/>
    <property type="molecule type" value="Genomic_DNA"/>
</dbReference>
<proteinExistence type="predicted"/>
<reference evidence="2" key="1">
    <citation type="journal article" date="2019" name="Int. J. Syst. Evol. Microbiol.">
        <title>The Global Catalogue of Microorganisms (GCM) 10K type strain sequencing project: providing services to taxonomists for standard genome sequencing and annotation.</title>
        <authorList>
            <consortium name="The Broad Institute Genomics Platform"/>
            <consortium name="The Broad Institute Genome Sequencing Center for Infectious Disease"/>
            <person name="Wu L."/>
            <person name="Ma J."/>
        </authorList>
    </citation>
    <scope>NUCLEOTIDE SEQUENCE [LARGE SCALE GENOMIC DNA]</scope>
    <source>
        <strain evidence="2">CCUG 58760</strain>
    </source>
</reference>
<dbReference type="RefSeq" id="WP_376993339.1">
    <property type="nucleotide sequence ID" value="NZ_JBHSLC010000002.1"/>
</dbReference>
<sequence>MMQHHLDTLHDLSLQPPMDERPRALELARLAEQAIAAGYPVKRLAGYEVAEHNIRRAETIFAEASTKSKRRFNGSTGVRKMKKADA</sequence>
<accession>A0ABW0FXQ9</accession>
<protein>
    <submittedName>
        <fullName evidence="1">Uncharacterized protein</fullName>
    </submittedName>
</protein>
<comment type="caution">
    <text evidence="1">The sequence shown here is derived from an EMBL/GenBank/DDBJ whole genome shotgun (WGS) entry which is preliminary data.</text>
</comment>
<evidence type="ECO:0000313" key="1">
    <source>
        <dbReference type="EMBL" id="MFC5353512.1"/>
    </source>
</evidence>
<keyword evidence="2" id="KW-1185">Reference proteome</keyword>
<gene>
    <name evidence="1" type="ORF">ACFPMG_00705</name>
</gene>
<name>A0ABW0FXQ9_9PROT</name>
<organism evidence="1 2">
    <name type="scientific">Azospirillum himalayense</name>
    <dbReference type="NCBI Taxonomy" id="654847"/>
    <lineage>
        <taxon>Bacteria</taxon>
        <taxon>Pseudomonadati</taxon>
        <taxon>Pseudomonadota</taxon>
        <taxon>Alphaproteobacteria</taxon>
        <taxon>Rhodospirillales</taxon>
        <taxon>Azospirillaceae</taxon>
        <taxon>Azospirillum</taxon>
    </lineage>
</organism>
<evidence type="ECO:0000313" key="2">
    <source>
        <dbReference type="Proteomes" id="UP001596166"/>
    </source>
</evidence>
<dbReference type="Proteomes" id="UP001596166">
    <property type="component" value="Unassembled WGS sequence"/>
</dbReference>